<reference evidence="2" key="1">
    <citation type="submission" date="2018-11" db="EMBL/GenBank/DDBJ databases">
        <title>Genome sequencing of a novel mesophilic and cellulolytic organism within the genus Hungateiclostridium.</title>
        <authorList>
            <person name="Rettenmaier R."/>
            <person name="Liebl W."/>
            <person name="Zverlov V."/>
        </authorList>
    </citation>
    <scope>NUCLEOTIDE SEQUENCE [LARGE SCALE GENOMIC DNA]</scope>
    <source>
        <strain evidence="2">N2K1</strain>
    </source>
</reference>
<comment type="caution">
    <text evidence="1">The sequence shown here is derived from an EMBL/GenBank/DDBJ whole genome shotgun (WGS) entry which is preliminary data.</text>
</comment>
<organism evidence="1 2">
    <name type="scientific">Acetivibrio mesophilus</name>
    <dbReference type="NCBI Taxonomy" id="2487273"/>
    <lineage>
        <taxon>Bacteria</taxon>
        <taxon>Bacillati</taxon>
        <taxon>Bacillota</taxon>
        <taxon>Clostridia</taxon>
        <taxon>Eubacteriales</taxon>
        <taxon>Oscillospiraceae</taxon>
        <taxon>Acetivibrio</taxon>
    </lineage>
</organism>
<evidence type="ECO:0000313" key="1">
    <source>
        <dbReference type="EMBL" id="RXE58898.1"/>
    </source>
</evidence>
<evidence type="ECO:0000313" key="2">
    <source>
        <dbReference type="Proteomes" id="UP000289166"/>
    </source>
</evidence>
<dbReference type="Proteomes" id="UP000289166">
    <property type="component" value="Unassembled WGS sequence"/>
</dbReference>
<gene>
    <name evidence="1" type="ORF">EFD62_09670</name>
</gene>
<accession>A0A4Q0I3S8</accession>
<dbReference type="PANTHER" id="PTHR39961">
    <property type="entry name" value="HYPOTHETICAL CYTOSOLIC PROTEIN"/>
    <property type="match status" value="1"/>
</dbReference>
<proteinExistence type="predicted"/>
<dbReference type="OrthoDB" id="37369at2"/>
<dbReference type="InterPro" id="IPR007405">
    <property type="entry name" value="Phage_KVP40_Orf299"/>
</dbReference>
<keyword evidence="2" id="KW-1185">Reference proteome</keyword>
<dbReference type="Pfam" id="PF04308">
    <property type="entry name" value="RNaseH_like"/>
    <property type="match status" value="1"/>
</dbReference>
<dbReference type="AlphaFoldDB" id="A0A4Q0I3S8"/>
<sequence length="182" mass="20111">MLSGNTVELNENSIFRSLGKGDVTFKEAFDEIIKFVKADTNSSYKISIGTDSQVGNSTLFVTCIHVHRVGKGAIGFLHKSLMARPIKNLREKIYMETCISLQLAYLFDEEKIDHIYKALGKDGQSGAKGITFEFHIDIGAKGETKALINEMVGMVSGLNFIPKIKPDSYCASSFADRYTKAI</sequence>
<name>A0A4Q0I3S8_9FIRM</name>
<evidence type="ECO:0008006" key="3">
    <source>
        <dbReference type="Google" id="ProtNLM"/>
    </source>
</evidence>
<dbReference type="PANTHER" id="PTHR39961:SF1">
    <property type="entry name" value="DUF458 DOMAIN-CONTAINING PROTEIN"/>
    <property type="match status" value="1"/>
</dbReference>
<dbReference type="EMBL" id="RLII01000011">
    <property type="protein sequence ID" value="RXE58898.1"/>
    <property type="molecule type" value="Genomic_DNA"/>
</dbReference>
<dbReference type="RefSeq" id="WP_069194936.1">
    <property type="nucleotide sequence ID" value="NZ_RLII01000011.1"/>
</dbReference>
<protein>
    <recommendedName>
        <fullName evidence="3">DUF458 domain-containing protein</fullName>
    </recommendedName>
</protein>